<evidence type="ECO:0000313" key="2">
    <source>
        <dbReference type="EMBL" id="KAK0655182.1"/>
    </source>
</evidence>
<feature type="compositionally biased region" description="Basic and acidic residues" evidence="1">
    <location>
        <begin position="99"/>
        <end position="116"/>
    </location>
</feature>
<comment type="caution">
    <text evidence="2">The sequence shown here is derived from an EMBL/GenBank/DDBJ whole genome shotgun (WGS) entry which is preliminary data.</text>
</comment>
<dbReference type="AlphaFoldDB" id="A0AA39YP41"/>
<feature type="compositionally biased region" description="Basic and acidic residues" evidence="1">
    <location>
        <begin position="78"/>
        <end position="90"/>
    </location>
</feature>
<feature type="compositionally biased region" description="Basic and acidic residues" evidence="1">
    <location>
        <begin position="28"/>
        <end position="37"/>
    </location>
</feature>
<evidence type="ECO:0000256" key="1">
    <source>
        <dbReference type="SAM" id="MobiDB-lite"/>
    </source>
</evidence>
<dbReference type="EMBL" id="JAULSV010000001">
    <property type="protein sequence ID" value="KAK0655182.1"/>
    <property type="molecule type" value="Genomic_DNA"/>
</dbReference>
<protein>
    <submittedName>
        <fullName evidence="2">Uncharacterized protein</fullName>
    </submittedName>
</protein>
<gene>
    <name evidence="2" type="ORF">B0T16DRAFT_450913</name>
</gene>
<reference evidence="2" key="1">
    <citation type="submission" date="2023-06" db="EMBL/GenBank/DDBJ databases">
        <title>Genome-scale phylogeny and comparative genomics of the fungal order Sordariales.</title>
        <authorList>
            <consortium name="Lawrence Berkeley National Laboratory"/>
            <person name="Hensen N."/>
            <person name="Bonometti L."/>
            <person name="Westerberg I."/>
            <person name="Brannstrom I.O."/>
            <person name="Guillou S."/>
            <person name="Cros-Aarteil S."/>
            <person name="Calhoun S."/>
            <person name="Haridas S."/>
            <person name="Kuo A."/>
            <person name="Mondo S."/>
            <person name="Pangilinan J."/>
            <person name="Riley R."/>
            <person name="Labutti K."/>
            <person name="Andreopoulos B."/>
            <person name="Lipzen A."/>
            <person name="Chen C."/>
            <person name="Yanf M."/>
            <person name="Daum C."/>
            <person name="Ng V."/>
            <person name="Clum A."/>
            <person name="Steindorff A."/>
            <person name="Ohm R."/>
            <person name="Martin F."/>
            <person name="Silar P."/>
            <person name="Natvig D."/>
            <person name="Lalanne C."/>
            <person name="Gautier V."/>
            <person name="Ament-Velasquez S.L."/>
            <person name="Kruys A."/>
            <person name="Hutchinson M.I."/>
            <person name="Powell A.J."/>
            <person name="Barry K."/>
            <person name="Miller A.N."/>
            <person name="Grigoriev I.V."/>
            <person name="Debuchy R."/>
            <person name="Gladieux P."/>
            <person name="Thoren M.H."/>
            <person name="Johannesson H."/>
        </authorList>
    </citation>
    <scope>NUCLEOTIDE SEQUENCE</scope>
    <source>
        <strain evidence="2">SMH2532-1</strain>
    </source>
</reference>
<keyword evidence="3" id="KW-1185">Reference proteome</keyword>
<dbReference type="Proteomes" id="UP001174936">
    <property type="component" value="Unassembled WGS sequence"/>
</dbReference>
<name>A0AA39YP41_9PEZI</name>
<sequence length="116" mass="12840">MPLQIRNEEEVEEELLVDEAGSSNGKAEVGRIEREETMSDGDGDPDSLARKLSSEAETAKENAGTVESSSVASGYAPVHRDRMGTIERIRSSSPPLRVDQADARRRFERLERRQGP</sequence>
<proteinExistence type="predicted"/>
<feature type="region of interest" description="Disordered" evidence="1">
    <location>
        <begin position="1"/>
        <end position="116"/>
    </location>
</feature>
<organism evidence="2 3">
    <name type="scientific">Cercophora newfieldiana</name>
    <dbReference type="NCBI Taxonomy" id="92897"/>
    <lineage>
        <taxon>Eukaryota</taxon>
        <taxon>Fungi</taxon>
        <taxon>Dikarya</taxon>
        <taxon>Ascomycota</taxon>
        <taxon>Pezizomycotina</taxon>
        <taxon>Sordariomycetes</taxon>
        <taxon>Sordariomycetidae</taxon>
        <taxon>Sordariales</taxon>
        <taxon>Lasiosphaeriaceae</taxon>
        <taxon>Cercophora</taxon>
    </lineage>
</organism>
<evidence type="ECO:0000313" key="3">
    <source>
        <dbReference type="Proteomes" id="UP001174936"/>
    </source>
</evidence>
<feature type="compositionally biased region" description="Basic and acidic residues" evidence="1">
    <location>
        <begin position="47"/>
        <end position="60"/>
    </location>
</feature>
<accession>A0AA39YP41</accession>